<dbReference type="OrthoDB" id="9808719at2"/>
<name>A0A1C4ZZV3_9ACTN</name>
<keyword evidence="3" id="KW-1185">Reference proteome</keyword>
<proteinExistence type="predicted"/>
<protein>
    <submittedName>
        <fullName evidence="2">SnoaL-like domain-containing protein</fullName>
    </submittedName>
</protein>
<dbReference type="Gene3D" id="3.10.450.50">
    <property type="match status" value="1"/>
</dbReference>
<gene>
    <name evidence="2" type="ORF">GA0070564_10791</name>
</gene>
<dbReference type="Proteomes" id="UP000199504">
    <property type="component" value="Unassembled WGS sequence"/>
</dbReference>
<evidence type="ECO:0000313" key="2">
    <source>
        <dbReference type="EMBL" id="SCF38487.1"/>
    </source>
</evidence>
<evidence type="ECO:0000313" key="3">
    <source>
        <dbReference type="Proteomes" id="UP000199504"/>
    </source>
</evidence>
<sequence length="123" mass="13297">MSDLAELVGNYLEIWNEADPQARERKIAEVWAENCSYTDPLAAVQGRAGVAAVISGAREQFPGYEFKLISAVDSHHDIARFTWELVPAGGGDSLVIGFDVAVVDADGRIRDVYGFLDKVPSAA</sequence>
<feature type="domain" description="SnoaL-like" evidence="1">
    <location>
        <begin position="10"/>
        <end position="111"/>
    </location>
</feature>
<dbReference type="SUPFAM" id="SSF54427">
    <property type="entry name" value="NTF2-like"/>
    <property type="match status" value="1"/>
</dbReference>
<dbReference type="RefSeq" id="WP_091612007.1">
    <property type="nucleotide sequence ID" value="NZ_FMCX01000007.1"/>
</dbReference>
<dbReference type="AlphaFoldDB" id="A0A1C4ZZV3"/>
<dbReference type="STRING" id="262898.GA0070564_10791"/>
<reference evidence="3" key="1">
    <citation type="submission" date="2016-06" db="EMBL/GenBank/DDBJ databases">
        <authorList>
            <person name="Varghese N."/>
            <person name="Submissions Spin"/>
        </authorList>
    </citation>
    <scope>NUCLEOTIDE SEQUENCE [LARGE SCALE GENOMIC DNA]</scope>
    <source>
        <strain evidence="3">DSM 44830</strain>
    </source>
</reference>
<accession>A0A1C4ZZV3</accession>
<organism evidence="2 3">
    <name type="scientific">Micromonospora mirobrigensis</name>
    <dbReference type="NCBI Taxonomy" id="262898"/>
    <lineage>
        <taxon>Bacteria</taxon>
        <taxon>Bacillati</taxon>
        <taxon>Actinomycetota</taxon>
        <taxon>Actinomycetes</taxon>
        <taxon>Micromonosporales</taxon>
        <taxon>Micromonosporaceae</taxon>
        <taxon>Micromonospora</taxon>
    </lineage>
</organism>
<dbReference type="EMBL" id="FMCX01000007">
    <property type="protein sequence ID" value="SCF38487.1"/>
    <property type="molecule type" value="Genomic_DNA"/>
</dbReference>
<dbReference type="InterPro" id="IPR037401">
    <property type="entry name" value="SnoaL-like"/>
</dbReference>
<dbReference type="Pfam" id="PF12680">
    <property type="entry name" value="SnoaL_2"/>
    <property type="match status" value="1"/>
</dbReference>
<evidence type="ECO:0000259" key="1">
    <source>
        <dbReference type="Pfam" id="PF12680"/>
    </source>
</evidence>
<dbReference type="InterPro" id="IPR032710">
    <property type="entry name" value="NTF2-like_dom_sf"/>
</dbReference>